<sequence>MTKLNKWFDMTNDGELYTTYTRDSWEVPEEGTEIWCTGWPRGQTIKPYGDGCHVVVGLSIYHCDQLMEILMRLESEGHKWGIDGVTAKREQQIGGYWVPVHIS</sequence>
<evidence type="ECO:0000313" key="1">
    <source>
        <dbReference type="EMBL" id="OPX46428.1"/>
    </source>
</evidence>
<protein>
    <submittedName>
        <fullName evidence="1">Uncharacterized protein</fullName>
    </submittedName>
</protein>
<dbReference type="AlphaFoldDB" id="A0A1V4SRB1"/>
<dbReference type="STRING" id="48256.CLHUN_02440"/>
<gene>
    <name evidence="1" type="ORF">CLHUN_02440</name>
</gene>
<dbReference type="Proteomes" id="UP000191554">
    <property type="component" value="Unassembled WGS sequence"/>
</dbReference>
<keyword evidence="2" id="KW-1185">Reference proteome</keyword>
<organism evidence="1 2">
    <name type="scientific">Ruminiclostridium hungatei</name>
    <name type="common">Clostridium hungatei</name>
    <dbReference type="NCBI Taxonomy" id="48256"/>
    <lineage>
        <taxon>Bacteria</taxon>
        <taxon>Bacillati</taxon>
        <taxon>Bacillota</taxon>
        <taxon>Clostridia</taxon>
        <taxon>Eubacteriales</taxon>
        <taxon>Oscillospiraceae</taxon>
        <taxon>Ruminiclostridium</taxon>
    </lineage>
</organism>
<evidence type="ECO:0000313" key="2">
    <source>
        <dbReference type="Proteomes" id="UP000191554"/>
    </source>
</evidence>
<dbReference type="EMBL" id="MZGX01000001">
    <property type="protein sequence ID" value="OPX46428.1"/>
    <property type="molecule type" value="Genomic_DNA"/>
</dbReference>
<name>A0A1V4SRB1_RUMHU</name>
<reference evidence="1 2" key="1">
    <citation type="submission" date="2017-03" db="EMBL/GenBank/DDBJ databases">
        <title>Genome sequence of Clostridium hungatei DSM 14427.</title>
        <authorList>
            <person name="Poehlein A."/>
            <person name="Daniel R."/>
        </authorList>
    </citation>
    <scope>NUCLEOTIDE SEQUENCE [LARGE SCALE GENOMIC DNA]</scope>
    <source>
        <strain evidence="1 2">DSM 14427</strain>
    </source>
</reference>
<dbReference type="OrthoDB" id="9841494at2"/>
<comment type="caution">
    <text evidence="1">The sequence shown here is derived from an EMBL/GenBank/DDBJ whole genome shotgun (WGS) entry which is preliminary data.</text>
</comment>
<dbReference type="RefSeq" id="WP_080062740.1">
    <property type="nucleotide sequence ID" value="NZ_MZGX01000001.1"/>
</dbReference>
<proteinExistence type="predicted"/>
<accession>A0A1V4SRB1</accession>